<dbReference type="Proteomes" id="UP000177169">
    <property type="component" value="Unassembled WGS sequence"/>
</dbReference>
<protein>
    <submittedName>
        <fullName evidence="2">Uncharacterized protein</fullName>
    </submittedName>
</protein>
<feature type="transmembrane region" description="Helical" evidence="1">
    <location>
        <begin position="69"/>
        <end position="91"/>
    </location>
</feature>
<dbReference type="EMBL" id="MGGR01000035">
    <property type="protein sequence ID" value="OGM32147.1"/>
    <property type="molecule type" value="Genomic_DNA"/>
</dbReference>
<feature type="transmembrane region" description="Helical" evidence="1">
    <location>
        <begin position="141"/>
        <end position="165"/>
    </location>
</feature>
<feature type="transmembrane region" description="Helical" evidence="1">
    <location>
        <begin position="103"/>
        <end position="121"/>
    </location>
</feature>
<keyword evidence="1" id="KW-0472">Membrane</keyword>
<reference evidence="2 3" key="1">
    <citation type="journal article" date="2016" name="Nat. Commun.">
        <title>Thousands of microbial genomes shed light on interconnected biogeochemical processes in an aquifer system.</title>
        <authorList>
            <person name="Anantharaman K."/>
            <person name="Brown C.T."/>
            <person name="Hug L.A."/>
            <person name="Sharon I."/>
            <person name="Castelle C.J."/>
            <person name="Probst A.J."/>
            <person name="Thomas B.C."/>
            <person name="Singh A."/>
            <person name="Wilkins M.J."/>
            <person name="Karaoz U."/>
            <person name="Brodie E.L."/>
            <person name="Williams K.H."/>
            <person name="Hubbard S.S."/>
            <person name="Banfield J.F."/>
        </authorList>
    </citation>
    <scope>NUCLEOTIDE SEQUENCE [LARGE SCALE GENOMIC DNA]</scope>
</reference>
<evidence type="ECO:0000256" key="1">
    <source>
        <dbReference type="SAM" id="Phobius"/>
    </source>
</evidence>
<evidence type="ECO:0000313" key="3">
    <source>
        <dbReference type="Proteomes" id="UP000177169"/>
    </source>
</evidence>
<keyword evidence="1" id="KW-1133">Transmembrane helix</keyword>
<keyword evidence="1" id="KW-0812">Transmembrane</keyword>
<comment type="caution">
    <text evidence="2">The sequence shown here is derived from an EMBL/GenBank/DDBJ whole genome shotgun (WGS) entry which is preliminary data.</text>
</comment>
<proteinExistence type="predicted"/>
<dbReference type="STRING" id="1802505.A3D01_02050"/>
<name>A0A1F7YXZ7_9BACT</name>
<feature type="transmembrane region" description="Helical" evidence="1">
    <location>
        <begin position="28"/>
        <end position="49"/>
    </location>
</feature>
<evidence type="ECO:0000313" key="2">
    <source>
        <dbReference type="EMBL" id="OGM32147.1"/>
    </source>
</evidence>
<sequence>MKKGEMSMARGSQKTDKVKKQNIDLWPLTRFLVGTTSLIIGVVFIFTTARTIVGREITLIEITQVPASFIRGMFSSWPRFVVGFWLLLTFGSKLAMLFNSRQPVSLVSAFWFIWFSVIGRVTSSKSTVSGLVIEEKVIDEVVRYFGIALYTLLLTDILDAFYWIFGKIEDWADKENRE</sequence>
<dbReference type="AlphaFoldDB" id="A0A1F7YXZ7"/>
<organism evidence="2 3">
    <name type="scientific">Candidatus Woesebacteria bacterium RIFCSPHIGHO2_02_FULL_39_13</name>
    <dbReference type="NCBI Taxonomy" id="1802505"/>
    <lineage>
        <taxon>Bacteria</taxon>
        <taxon>Candidatus Woeseibacteriota</taxon>
    </lineage>
</organism>
<accession>A0A1F7YXZ7</accession>
<gene>
    <name evidence="2" type="ORF">A3D01_02050</name>
</gene>